<dbReference type="Proteomes" id="UP000241818">
    <property type="component" value="Unassembled WGS sequence"/>
</dbReference>
<dbReference type="InterPro" id="IPR036259">
    <property type="entry name" value="MFS_trans_sf"/>
</dbReference>
<dbReference type="EMBL" id="KZ679009">
    <property type="protein sequence ID" value="PSS22012.1"/>
    <property type="molecule type" value="Genomic_DNA"/>
</dbReference>
<evidence type="ECO:0000256" key="1">
    <source>
        <dbReference type="ARBA" id="ARBA00004141"/>
    </source>
</evidence>
<feature type="transmembrane region" description="Helical" evidence="5">
    <location>
        <begin position="343"/>
        <end position="362"/>
    </location>
</feature>
<evidence type="ECO:0000256" key="5">
    <source>
        <dbReference type="SAM" id="Phobius"/>
    </source>
</evidence>
<name>A0A2T3B5H9_AMORE</name>
<keyword evidence="4 5" id="KW-0472">Membrane</keyword>
<dbReference type="STRING" id="857342.A0A2T3B5H9"/>
<organism evidence="7 8">
    <name type="scientific">Amorphotheca resinae ATCC 22711</name>
    <dbReference type="NCBI Taxonomy" id="857342"/>
    <lineage>
        <taxon>Eukaryota</taxon>
        <taxon>Fungi</taxon>
        <taxon>Dikarya</taxon>
        <taxon>Ascomycota</taxon>
        <taxon>Pezizomycotina</taxon>
        <taxon>Leotiomycetes</taxon>
        <taxon>Helotiales</taxon>
        <taxon>Amorphothecaceae</taxon>
        <taxon>Amorphotheca</taxon>
    </lineage>
</organism>
<dbReference type="OrthoDB" id="9986881at2759"/>
<keyword evidence="3 5" id="KW-1133">Transmembrane helix</keyword>
<feature type="transmembrane region" description="Helical" evidence="5">
    <location>
        <begin position="127"/>
        <end position="145"/>
    </location>
</feature>
<evidence type="ECO:0000313" key="7">
    <source>
        <dbReference type="EMBL" id="PSS22012.1"/>
    </source>
</evidence>
<dbReference type="RefSeq" id="XP_024722167.1">
    <property type="nucleotide sequence ID" value="XM_024868054.1"/>
</dbReference>
<comment type="subcellular location">
    <subcellularLocation>
        <location evidence="1">Membrane</location>
        <topology evidence="1">Multi-pass membrane protein</topology>
    </subcellularLocation>
</comment>
<dbReference type="AlphaFoldDB" id="A0A2T3B5H9"/>
<dbReference type="PROSITE" id="PS50850">
    <property type="entry name" value="MFS"/>
    <property type="match status" value="1"/>
</dbReference>
<dbReference type="GO" id="GO:0005886">
    <property type="term" value="C:plasma membrane"/>
    <property type="evidence" value="ECO:0007669"/>
    <property type="project" value="TreeGrafter"/>
</dbReference>
<gene>
    <name evidence="7" type="ORF">M430DRAFT_49192</name>
</gene>
<dbReference type="SUPFAM" id="SSF103473">
    <property type="entry name" value="MFS general substrate transporter"/>
    <property type="match status" value="1"/>
</dbReference>
<dbReference type="GeneID" id="36576135"/>
<evidence type="ECO:0000256" key="3">
    <source>
        <dbReference type="ARBA" id="ARBA00022989"/>
    </source>
</evidence>
<feature type="transmembrane region" description="Helical" evidence="5">
    <location>
        <begin position="437"/>
        <end position="456"/>
    </location>
</feature>
<feature type="transmembrane region" description="Helical" evidence="5">
    <location>
        <begin position="157"/>
        <end position="180"/>
    </location>
</feature>
<dbReference type="CDD" id="cd17323">
    <property type="entry name" value="MFS_Tpo1_MDR_like"/>
    <property type="match status" value="1"/>
</dbReference>
<sequence>MVKDGADPYLVHWEENEQANPKNWSTLYKCFITFQLGMVALAASLGSSIISPAEAAIGKYTGVGREVSVLCVSLYIIGFAVGPLCWAPMSELLGRRISIIPAMVCLSLFSIGTATSKNIQSVLLTRFFGGIFGSAPVSNVSAALGDIWDPKVRGTAVTFYAVAVVGGPTLGPLIGSALLVNPHLGWRWTEYIEAIWAFTITTLLLFFLPETYGPVLLKKKAQRLRKETGDQAYWHPQENIEVSPKTIITKQLSRPIIMLTTEPMVTCIALYASFVYGLLYLTLEVFPIVFEEQRGWSPVVGSLPFLGLFVGVCAAVFINLANQKRYARLLDEAHGKPVPEGRCPPMAIGGVLFAIGLFWFGWTANKHIHWISPVLAAVFIGAGFNVIFQQCINFLVDTYQLYAASAVSANTFLRSFLAAAFPLVASPMFHNLGVGPAMSILGGIATAAIPVPFIFMKYGLALRKKSKFAPVDDD</sequence>
<feature type="domain" description="Major facilitator superfamily (MFS) profile" evidence="6">
    <location>
        <begin position="32"/>
        <end position="460"/>
    </location>
</feature>
<proteinExistence type="predicted"/>
<feature type="transmembrane region" description="Helical" evidence="5">
    <location>
        <begin position="195"/>
        <end position="217"/>
    </location>
</feature>
<feature type="transmembrane region" description="Helical" evidence="5">
    <location>
        <begin position="67"/>
        <end position="86"/>
    </location>
</feature>
<evidence type="ECO:0000259" key="6">
    <source>
        <dbReference type="PROSITE" id="PS50850"/>
    </source>
</evidence>
<dbReference type="GO" id="GO:0022857">
    <property type="term" value="F:transmembrane transporter activity"/>
    <property type="evidence" value="ECO:0007669"/>
    <property type="project" value="InterPro"/>
</dbReference>
<dbReference type="InParanoid" id="A0A2T3B5H9"/>
<feature type="transmembrane region" description="Helical" evidence="5">
    <location>
        <begin position="27"/>
        <end position="47"/>
    </location>
</feature>
<evidence type="ECO:0000256" key="4">
    <source>
        <dbReference type="ARBA" id="ARBA00023136"/>
    </source>
</evidence>
<evidence type="ECO:0000256" key="2">
    <source>
        <dbReference type="ARBA" id="ARBA00022692"/>
    </source>
</evidence>
<dbReference type="PANTHER" id="PTHR23502:SF49">
    <property type="entry name" value="MAJOR FACILITATOR SUPERFAMILY (MFS) PROFILE DOMAIN-CONTAINING PROTEIN"/>
    <property type="match status" value="1"/>
</dbReference>
<dbReference type="Pfam" id="PF07690">
    <property type="entry name" value="MFS_1"/>
    <property type="match status" value="1"/>
</dbReference>
<feature type="transmembrane region" description="Helical" evidence="5">
    <location>
        <begin position="400"/>
        <end position="425"/>
    </location>
</feature>
<reference evidence="7 8" key="1">
    <citation type="journal article" date="2018" name="New Phytol.">
        <title>Comparative genomics and transcriptomics depict ericoid mycorrhizal fungi as versatile saprotrophs and plant mutualists.</title>
        <authorList>
            <person name="Martino E."/>
            <person name="Morin E."/>
            <person name="Grelet G.A."/>
            <person name="Kuo A."/>
            <person name="Kohler A."/>
            <person name="Daghino S."/>
            <person name="Barry K.W."/>
            <person name="Cichocki N."/>
            <person name="Clum A."/>
            <person name="Dockter R.B."/>
            <person name="Hainaut M."/>
            <person name="Kuo R.C."/>
            <person name="LaButti K."/>
            <person name="Lindahl B.D."/>
            <person name="Lindquist E.A."/>
            <person name="Lipzen A."/>
            <person name="Khouja H.R."/>
            <person name="Magnuson J."/>
            <person name="Murat C."/>
            <person name="Ohm R.A."/>
            <person name="Singer S.W."/>
            <person name="Spatafora J.W."/>
            <person name="Wang M."/>
            <person name="Veneault-Fourrey C."/>
            <person name="Henrissat B."/>
            <person name="Grigoriev I.V."/>
            <person name="Martin F.M."/>
            <person name="Perotto S."/>
        </authorList>
    </citation>
    <scope>NUCLEOTIDE SEQUENCE [LARGE SCALE GENOMIC DNA]</scope>
    <source>
        <strain evidence="7 8">ATCC 22711</strain>
    </source>
</reference>
<feature type="transmembrane region" description="Helical" evidence="5">
    <location>
        <begin position="303"/>
        <end position="322"/>
    </location>
</feature>
<dbReference type="FunFam" id="1.20.1250.20:FF:000011">
    <property type="entry name" value="MFS multidrug transporter, putative"/>
    <property type="match status" value="1"/>
</dbReference>
<feature type="transmembrane region" description="Helical" evidence="5">
    <location>
        <begin position="368"/>
        <end position="388"/>
    </location>
</feature>
<dbReference type="PANTHER" id="PTHR23502">
    <property type="entry name" value="MAJOR FACILITATOR SUPERFAMILY"/>
    <property type="match status" value="1"/>
</dbReference>
<keyword evidence="2 5" id="KW-0812">Transmembrane</keyword>
<keyword evidence="8" id="KW-1185">Reference proteome</keyword>
<dbReference type="InterPro" id="IPR011701">
    <property type="entry name" value="MFS"/>
</dbReference>
<protein>
    <recommendedName>
        <fullName evidence="6">Major facilitator superfamily (MFS) profile domain-containing protein</fullName>
    </recommendedName>
</protein>
<dbReference type="InterPro" id="IPR020846">
    <property type="entry name" value="MFS_dom"/>
</dbReference>
<accession>A0A2T3B5H9</accession>
<feature type="transmembrane region" description="Helical" evidence="5">
    <location>
        <begin position="264"/>
        <end position="283"/>
    </location>
</feature>
<evidence type="ECO:0000313" key="8">
    <source>
        <dbReference type="Proteomes" id="UP000241818"/>
    </source>
</evidence>
<dbReference type="Gene3D" id="1.20.1250.20">
    <property type="entry name" value="MFS general substrate transporter like domains"/>
    <property type="match status" value="1"/>
</dbReference>